<name>A0A8H4UC53_9HYPO</name>
<feature type="region of interest" description="Disordered" evidence="1">
    <location>
        <begin position="1"/>
        <end position="23"/>
    </location>
</feature>
<keyword evidence="3" id="KW-1185">Reference proteome</keyword>
<accession>A0A8H4UC53</accession>
<dbReference type="AlphaFoldDB" id="A0A8H4UC53"/>
<feature type="region of interest" description="Disordered" evidence="1">
    <location>
        <begin position="87"/>
        <end position="108"/>
    </location>
</feature>
<dbReference type="EMBL" id="JABEYC010000841">
    <property type="protein sequence ID" value="KAF4973716.1"/>
    <property type="molecule type" value="Genomic_DNA"/>
</dbReference>
<dbReference type="Proteomes" id="UP000635477">
    <property type="component" value="Unassembled WGS sequence"/>
</dbReference>
<comment type="caution">
    <text evidence="2">The sequence shown here is derived from an EMBL/GenBank/DDBJ whole genome shotgun (WGS) entry which is preliminary data.</text>
</comment>
<protein>
    <submittedName>
        <fullName evidence="2">Uncharacterized protein</fullName>
    </submittedName>
</protein>
<evidence type="ECO:0000313" key="3">
    <source>
        <dbReference type="Proteomes" id="UP000635477"/>
    </source>
</evidence>
<proteinExistence type="predicted"/>
<reference evidence="2" key="2">
    <citation type="submission" date="2020-05" db="EMBL/GenBank/DDBJ databases">
        <authorList>
            <person name="Kim H.-S."/>
            <person name="Proctor R.H."/>
            <person name="Brown D.W."/>
        </authorList>
    </citation>
    <scope>NUCLEOTIDE SEQUENCE</scope>
    <source>
        <strain evidence="2">NRRL 22465</strain>
    </source>
</reference>
<dbReference type="OrthoDB" id="5210410at2759"/>
<evidence type="ECO:0000256" key="1">
    <source>
        <dbReference type="SAM" id="MobiDB-lite"/>
    </source>
</evidence>
<organism evidence="2 3">
    <name type="scientific">Fusarium zealandicum</name>
    <dbReference type="NCBI Taxonomy" id="1053134"/>
    <lineage>
        <taxon>Eukaryota</taxon>
        <taxon>Fungi</taxon>
        <taxon>Dikarya</taxon>
        <taxon>Ascomycota</taxon>
        <taxon>Pezizomycotina</taxon>
        <taxon>Sordariomycetes</taxon>
        <taxon>Hypocreomycetidae</taxon>
        <taxon>Hypocreales</taxon>
        <taxon>Nectriaceae</taxon>
        <taxon>Fusarium</taxon>
        <taxon>Fusarium staphyleae species complex</taxon>
    </lineage>
</organism>
<reference evidence="2" key="1">
    <citation type="journal article" date="2020" name="BMC Genomics">
        <title>Correction to: Identification and distribution of gene clusters required for synthesis of sphingolipid metabolism inhibitors in diverse species of the filamentous fungus Fusarium.</title>
        <authorList>
            <person name="Kim H.S."/>
            <person name="Lohmar J.M."/>
            <person name="Busman M."/>
            <person name="Brown D.W."/>
            <person name="Naumann T.A."/>
            <person name="Divon H.H."/>
            <person name="Lysoe E."/>
            <person name="Uhlig S."/>
            <person name="Proctor R.H."/>
        </authorList>
    </citation>
    <scope>NUCLEOTIDE SEQUENCE</scope>
    <source>
        <strain evidence="2">NRRL 22465</strain>
    </source>
</reference>
<sequence>MVPDRSKGIFPDSSPCINPNPSPPVDFSTPTIIWIPLVSIKVAKTAMTPPSARPFLRSRAVMALAAAAMATAAAFKYQAASLNHNDVEQQTRKAPHGYVSVDRSGGGI</sequence>
<gene>
    <name evidence="2" type="ORF">FZEAL_9243</name>
</gene>
<evidence type="ECO:0000313" key="2">
    <source>
        <dbReference type="EMBL" id="KAF4973716.1"/>
    </source>
</evidence>